<feature type="domain" description="NmrA-like" evidence="3">
    <location>
        <begin position="69"/>
        <end position="313"/>
    </location>
</feature>
<gene>
    <name evidence="4" type="ORF">ALQ84_04702</name>
</gene>
<dbReference type="GO" id="GO:0016491">
    <property type="term" value="F:oxidoreductase activity"/>
    <property type="evidence" value="ECO:0007669"/>
    <property type="project" value="UniProtKB-KW"/>
</dbReference>
<sequence length="372" mass="40041">MSRLRPSSSSLSAAHAASERLTTSCASSPPGITDVPTFCMSTGMPASPPPELKRDPKGVTMQADNANVKQRILVIGAGELGLAVLRGLVEKAVGHGLGIAVLLRQSSLNTQEPAKRAEIEEIRALDIAIETADLADATVDQLATVMTRYDMVISCAGFAAGRGTQRKLTDAALKAGIKRYLPWQFGVDYDLIGRGSPQDLFDEQLDVREKLRAQQHTEWVIVSTGMFTSFLFEPAFGVVDLQGGRINALGSLDTAVTVTTAEDIGRLTAAIVMHEPRIVNQVVYTAGDTLTYAGLADLVERVTGRDIERHVWSVARLQGELTEMPDDNLRKYRAVFAMGRGVAWDVANTYNAQAGLSITSAEQWALANLAQS</sequence>
<evidence type="ECO:0000313" key="4">
    <source>
        <dbReference type="EMBL" id="RMM08091.1"/>
    </source>
</evidence>
<comment type="caution">
    <text evidence="4">The sequence shown here is derived from an EMBL/GenBank/DDBJ whole genome shotgun (WGS) entry which is preliminary data.</text>
</comment>
<accession>A0A0P9KE42</accession>
<keyword evidence="1" id="KW-0521">NADP</keyword>
<evidence type="ECO:0000256" key="2">
    <source>
        <dbReference type="ARBA" id="ARBA00023002"/>
    </source>
</evidence>
<dbReference type="Proteomes" id="UP000278587">
    <property type="component" value="Unassembled WGS sequence"/>
</dbReference>
<keyword evidence="2" id="KW-0560">Oxidoreductase</keyword>
<dbReference type="PANTHER" id="PTHR47706">
    <property type="entry name" value="NMRA-LIKE FAMILY PROTEIN"/>
    <property type="match status" value="1"/>
</dbReference>
<organism evidence="4 5">
    <name type="scientific">Pseudomonas caricapapayae</name>
    <dbReference type="NCBI Taxonomy" id="46678"/>
    <lineage>
        <taxon>Bacteria</taxon>
        <taxon>Pseudomonadati</taxon>
        <taxon>Pseudomonadota</taxon>
        <taxon>Gammaproteobacteria</taxon>
        <taxon>Pseudomonadales</taxon>
        <taxon>Pseudomonadaceae</taxon>
        <taxon>Pseudomonas</taxon>
    </lineage>
</organism>
<dbReference type="SUPFAM" id="SSF51735">
    <property type="entry name" value="NAD(P)-binding Rossmann-fold domains"/>
    <property type="match status" value="1"/>
</dbReference>
<dbReference type="CDD" id="cd05259">
    <property type="entry name" value="PCBER_SDR_a"/>
    <property type="match status" value="1"/>
</dbReference>
<evidence type="ECO:0000256" key="1">
    <source>
        <dbReference type="ARBA" id="ARBA00022857"/>
    </source>
</evidence>
<dbReference type="InterPro" id="IPR051609">
    <property type="entry name" value="NmrA/Isoflavone_reductase-like"/>
</dbReference>
<name>A0A0P9KE42_9PSED</name>
<dbReference type="AlphaFoldDB" id="A0A0P9KE42"/>
<dbReference type="EMBL" id="RBOC01000127">
    <property type="protein sequence ID" value="RMM08091.1"/>
    <property type="molecule type" value="Genomic_DNA"/>
</dbReference>
<evidence type="ECO:0000313" key="5">
    <source>
        <dbReference type="Proteomes" id="UP000278587"/>
    </source>
</evidence>
<dbReference type="Gene3D" id="3.40.50.720">
    <property type="entry name" value="NAD(P)-binding Rossmann-like Domain"/>
    <property type="match status" value="1"/>
</dbReference>
<reference evidence="4 5" key="1">
    <citation type="submission" date="2018-08" db="EMBL/GenBank/DDBJ databases">
        <title>Recombination of ecologically and evolutionarily significant loci maintains genetic cohesion in the Pseudomonas syringae species complex.</title>
        <authorList>
            <person name="Dillon M."/>
            <person name="Thakur S."/>
            <person name="Almeida R.N.D."/>
            <person name="Weir B.S."/>
            <person name="Guttman D.S."/>
        </authorList>
    </citation>
    <scope>NUCLEOTIDE SEQUENCE [LARGE SCALE GENOMIC DNA]</scope>
    <source>
        <strain evidence="4 5">ICMP 4086</strain>
    </source>
</reference>
<proteinExistence type="predicted"/>
<dbReference type="InterPro" id="IPR045312">
    <property type="entry name" value="PCBER-like"/>
</dbReference>
<protein>
    <submittedName>
        <fullName evidence="4">Isoflavone reductase</fullName>
    </submittedName>
</protein>
<dbReference type="Gene3D" id="3.90.25.10">
    <property type="entry name" value="UDP-galactose 4-epimerase, domain 1"/>
    <property type="match status" value="1"/>
</dbReference>
<dbReference type="Pfam" id="PF05368">
    <property type="entry name" value="NmrA"/>
    <property type="match status" value="1"/>
</dbReference>
<dbReference type="InterPro" id="IPR008030">
    <property type="entry name" value="NmrA-like"/>
</dbReference>
<dbReference type="InterPro" id="IPR036291">
    <property type="entry name" value="NAD(P)-bd_dom_sf"/>
</dbReference>
<evidence type="ECO:0000259" key="3">
    <source>
        <dbReference type="Pfam" id="PF05368"/>
    </source>
</evidence>
<dbReference type="PANTHER" id="PTHR47706:SF6">
    <property type="entry name" value="NMRA-LIKE FAMILY PROTEIN (AFU_ORTHOLOGUE AFUA_6G00280)"/>
    <property type="match status" value="1"/>
</dbReference>